<feature type="domain" description="Thiopeptide-type bacteriocin biosynthesis" evidence="2">
    <location>
        <begin position="755"/>
        <end position="1020"/>
    </location>
</feature>
<feature type="domain" description="Lantibiotic dehydratase N-terminal" evidence="1">
    <location>
        <begin position="39"/>
        <end position="683"/>
    </location>
</feature>
<sequence length="1048" mass="120223">MIKAENFYVVRTPLLPVDTTSNLAHPHLAQHIRQLLQIPFFREAIYIASPELFQELEKWEQGHEDDKLLYALYRYFLRMSSRCTPYGLFAGCATGAVSEQSGIRLHHYRQHIKQSRLDMNYVAELVKAFTAIPEVREQLLFYPNNSLYKSGSRYRYAAYQLTNKFRHYFLTAVNASDYLDAVLHRAAQGATLKDIRNSLVDEAAGITEADADDFTEELLQSQLLVSELEPTVTGEQFFKRFLERAATLQHTGDWPAVLHQIQSLLQDQQSSIDAYRHVHSLVKSLVPDTSVKDLIQTDLFVATVQNTLSQRVIDDITAQVEQLRKLIRHRPHTDLENFCQAFSRRYEEQEIPLSLALDPEAGIGYGHHLGHHTDHTPLADDIAVAAASTPATRPVNKLQQFQQQQLYQCLRNNSTEILLTDADLDAIQEKEPSPMPYSMYLMGSLLGASAAAIDAGDYLFEMNGCAGPSAANLLGRFCHGDEHLATQLKACLDREAAQEPDKIFAEVVHLPEARTGNILMRPQLRDYEIVYLANSQVAEDHQLPLSDLMISVQQGRVVLRSRKLNKIIVPRMSTAHNYRNGLPVYKFLCELPLQDFSGNIGWDWQLPGGETFLPRVRYRNILLSKCTWTLDKKDFPDLDSSKSSLAIFHPFKTRWQLPSHVVIVEGDNELLIDTAQEAALQLLLRQLRKSGTLTIQEFLGTSENCWIEGPDGRHTNQFIIPVHDAAAIPKDTTATDTRPVAASSPQRQFMPGSEWLYLKVYCGTRTAEDFLKEALHPLAQQLTDASLIDKWFFIRYTDPDHHLRIRFHHGTRPDFWKTVLERFYAAVQDFSGKALVYRIQTDTYEREMERYGETTMALSESIFCYDSEAVVQMTGLLDEEQGEDYRWQLALRGTDMLIQDFGYSPDEKTAFMERIQQAFFREFGGEKALLHQLNDKYRKEMRKIQSILNPHDDERNGVEEAVALFRQRSEKIRQLLHQHGPLPEKAALLPSYIHMFLNRLFLANQRKQELVLYHFLSKYYASQSAIRKQQTTTGSIHHIKSIQYEKEK</sequence>
<dbReference type="NCBIfam" id="TIGR03891">
    <property type="entry name" value="thiopep_ocin"/>
    <property type="match status" value="1"/>
</dbReference>
<evidence type="ECO:0000313" key="3">
    <source>
        <dbReference type="EMBL" id="NLR62737.1"/>
    </source>
</evidence>
<organism evidence="3 4">
    <name type="scientific">Chitinophaga varians</name>
    <dbReference type="NCBI Taxonomy" id="2202339"/>
    <lineage>
        <taxon>Bacteria</taxon>
        <taxon>Pseudomonadati</taxon>
        <taxon>Bacteroidota</taxon>
        <taxon>Chitinophagia</taxon>
        <taxon>Chitinophagales</taxon>
        <taxon>Chitinophagaceae</taxon>
        <taxon>Chitinophaga</taxon>
    </lineage>
</organism>
<evidence type="ECO:0000313" key="4">
    <source>
        <dbReference type="Proteomes" id="UP000570474"/>
    </source>
</evidence>
<keyword evidence="4" id="KW-1185">Reference proteome</keyword>
<dbReference type="Pfam" id="PF04738">
    <property type="entry name" value="Lant_dehydr_N"/>
    <property type="match status" value="1"/>
</dbReference>
<dbReference type="Proteomes" id="UP000570474">
    <property type="component" value="Unassembled WGS sequence"/>
</dbReference>
<protein>
    <submittedName>
        <fullName evidence="3">Lantibiotic dehydratase</fullName>
    </submittedName>
</protein>
<dbReference type="InterPro" id="IPR023809">
    <property type="entry name" value="Thiopep_bacteriocin_synth_dom"/>
</dbReference>
<dbReference type="Pfam" id="PF14028">
    <property type="entry name" value="Lant_dehydr_C"/>
    <property type="match status" value="1"/>
</dbReference>
<accession>A0A847RPG7</accession>
<gene>
    <name evidence="3" type="ORF">HGH92_00340</name>
</gene>
<proteinExistence type="predicted"/>
<dbReference type="InterPro" id="IPR006827">
    <property type="entry name" value="Lant_deHydtase_N"/>
</dbReference>
<evidence type="ECO:0000259" key="2">
    <source>
        <dbReference type="Pfam" id="PF14028"/>
    </source>
</evidence>
<dbReference type="EMBL" id="JABAIA010000001">
    <property type="protein sequence ID" value="NLR62737.1"/>
    <property type="molecule type" value="Genomic_DNA"/>
</dbReference>
<comment type="caution">
    <text evidence="3">The sequence shown here is derived from an EMBL/GenBank/DDBJ whole genome shotgun (WGS) entry which is preliminary data.</text>
</comment>
<dbReference type="RefSeq" id="WP_168868790.1">
    <property type="nucleotide sequence ID" value="NZ_JABAIA010000001.1"/>
</dbReference>
<reference evidence="3 4" key="1">
    <citation type="submission" date="2020-04" db="EMBL/GenBank/DDBJ databases">
        <authorList>
            <person name="Yin C."/>
        </authorList>
    </citation>
    <scope>NUCLEOTIDE SEQUENCE [LARGE SCALE GENOMIC DNA]</scope>
    <source>
        <strain evidence="3 4">Ae27</strain>
    </source>
</reference>
<name>A0A847RPG7_9BACT</name>
<evidence type="ECO:0000259" key="1">
    <source>
        <dbReference type="Pfam" id="PF04738"/>
    </source>
</evidence>
<dbReference type="AlphaFoldDB" id="A0A847RPG7"/>